<dbReference type="Pfam" id="PF02698">
    <property type="entry name" value="DUF218"/>
    <property type="match status" value="1"/>
</dbReference>
<evidence type="ECO:0000256" key="1">
    <source>
        <dbReference type="SAM" id="Phobius"/>
    </source>
</evidence>
<evidence type="ECO:0000259" key="2">
    <source>
        <dbReference type="Pfam" id="PF02698"/>
    </source>
</evidence>
<dbReference type="RefSeq" id="WP_075249148.1">
    <property type="nucleotide sequence ID" value="NZ_MSGO01000028.1"/>
</dbReference>
<reference evidence="3 4" key="1">
    <citation type="submission" date="2016-12" db="EMBL/GenBank/DDBJ databases">
        <title>Genomic comparison of strains in the 'Actinomyces naeslundii' group.</title>
        <authorList>
            <person name="Mughal S.R."/>
            <person name="Do T."/>
            <person name="Gilbert S.C."/>
            <person name="Witherden E.A."/>
            <person name="Didelot X."/>
            <person name="Beighton D."/>
        </authorList>
    </citation>
    <scope>NUCLEOTIDE SEQUENCE [LARGE SCALE GENOMIC DNA]</scope>
    <source>
        <strain evidence="3 4">S64C</strain>
    </source>
</reference>
<dbReference type="GO" id="GO:0043164">
    <property type="term" value="P:Gram-negative-bacterium-type cell wall biogenesis"/>
    <property type="evidence" value="ECO:0007669"/>
    <property type="project" value="TreeGrafter"/>
</dbReference>
<feature type="transmembrane region" description="Helical" evidence="1">
    <location>
        <begin position="328"/>
        <end position="349"/>
    </location>
</feature>
<dbReference type="GO" id="GO:0000270">
    <property type="term" value="P:peptidoglycan metabolic process"/>
    <property type="evidence" value="ECO:0007669"/>
    <property type="project" value="TreeGrafter"/>
</dbReference>
<organism evidence="3 4">
    <name type="scientific">Actinomyces oris</name>
    <dbReference type="NCBI Taxonomy" id="544580"/>
    <lineage>
        <taxon>Bacteria</taxon>
        <taxon>Bacillati</taxon>
        <taxon>Actinomycetota</taxon>
        <taxon>Actinomycetes</taxon>
        <taxon>Actinomycetales</taxon>
        <taxon>Actinomycetaceae</taxon>
        <taxon>Actinomyces</taxon>
    </lineage>
</organism>
<feature type="transmembrane region" description="Helical" evidence="1">
    <location>
        <begin position="128"/>
        <end position="151"/>
    </location>
</feature>
<dbReference type="EMBL" id="MSGO01000028">
    <property type="protein sequence ID" value="OLL14877.1"/>
    <property type="molecule type" value="Genomic_DNA"/>
</dbReference>
<feature type="domain" description="DUF218" evidence="2">
    <location>
        <begin position="170"/>
        <end position="319"/>
    </location>
</feature>
<dbReference type="InterPro" id="IPR014729">
    <property type="entry name" value="Rossmann-like_a/b/a_fold"/>
</dbReference>
<evidence type="ECO:0000313" key="4">
    <source>
        <dbReference type="Proteomes" id="UP000185736"/>
    </source>
</evidence>
<comment type="caution">
    <text evidence="3">The sequence shown here is derived from an EMBL/GenBank/DDBJ whole genome shotgun (WGS) entry which is preliminary data.</text>
</comment>
<dbReference type="InterPro" id="IPR051599">
    <property type="entry name" value="Cell_Envelope_Assoc"/>
</dbReference>
<evidence type="ECO:0000313" key="3">
    <source>
        <dbReference type="EMBL" id="OLL14877.1"/>
    </source>
</evidence>
<feature type="transmembrane region" description="Helical" evidence="1">
    <location>
        <begin position="6"/>
        <end position="26"/>
    </location>
</feature>
<dbReference type="GO" id="GO:0005886">
    <property type="term" value="C:plasma membrane"/>
    <property type="evidence" value="ECO:0007669"/>
    <property type="project" value="TreeGrafter"/>
</dbReference>
<keyword evidence="1" id="KW-0472">Membrane</keyword>
<dbReference type="Proteomes" id="UP000185736">
    <property type="component" value="Unassembled WGS sequence"/>
</dbReference>
<dbReference type="Gene3D" id="3.40.50.620">
    <property type="entry name" value="HUPs"/>
    <property type="match status" value="1"/>
</dbReference>
<dbReference type="AlphaFoldDB" id="A0A1Q8I1B2"/>
<proteinExistence type="predicted"/>
<sequence>MSTPWFLPAPLVDVAALALWWGLLKLSRRRDNRRLRNGLLFLLLVGSAVRALLHLASLIPALSIPVGLGSVAFFLLIALMPFLLMFNGVVLIRREGRRLSNLLCLAAGLGLIATPVAAVTLVAAANPWALLVAALMFCACAYLGAFLLIFLGQTMVQRIWGGRRAMPHPDVVVVHGAGLINGKVGPLLGSRIKGGIDAWRDEEALRPGVPLLVMSGGQGADEPTSEAQAMADYAIARGVPPERILLEDRSTTTRTNISYTRDLLAERGMADLQVLLVTSSFHAVRTAILASDMGVPWAVAPARTAWFYIVNAWLREYIAVLTYRRRPAVACAAVAGVFAVLYTLLAIGAQTGTIG</sequence>
<feature type="transmembrane region" description="Helical" evidence="1">
    <location>
        <begin position="99"/>
        <end position="122"/>
    </location>
</feature>
<protein>
    <recommendedName>
        <fullName evidence="2">DUF218 domain-containing protein</fullName>
    </recommendedName>
</protein>
<accession>A0A1Q8I1B2</accession>
<dbReference type="PANTHER" id="PTHR30336">
    <property type="entry name" value="INNER MEMBRANE PROTEIN, PROBABLE PERMEASE"/>
    <property type="match status" value="1"/>
</dbReference>
<gene>
    <name evidence="3" type="ORF">BKH32_06305</name>
</gene>
<keyword evidence="1" id="KW-1133">Transmembrane helix</keyword>
<name>A0A1Q8I1B2_9ACTO</name>
<feature type="transmembrane region" description="Helical" evidence="1">
    <location>
        <begin position="71"/>
        <end position="92"/>
    </location>
</feature>
<dbReference type="PANTHER" id="PTHR30336:SF4">
    <property type="entry name" value="ENVELOPE BIOGENESIS FACTOR ELYC"/>
    <property type="match status" value="1"/>
</dbReference>
<dbReference type="InterPro" id="IPR003848">
    <property type="entry name" value="DUF218"/>
</dbReference>
<feature type="transmembrane region" description="Helical" evidence="1">
    <location>
        <begin position="38"/>
        <end position="59"/>
    </location>
</feature>
<keyword evidence="1" id="KW-0812">Transmembrane</keyword>
<dbReference type="CDD" id="cd06259">
    <property type="entry name" value="YdcF-like"/>
    <property type="match status" value="1"/>
</dbReference>